<evidence type="ECO:0000313" key="2">
    <source>
        <dbReference type="EMBL" id="RHB35896.1"/>
    </source>
</evidence>
<gene>
    <name evidence="2" type="ORF">DW888_08590</name>
</gene>
<dbReference type="AlphaFoldDB" id="A0A413VQN9"/>
<dbReference type="InterPro" id="IPR052934">
    <property type="entry name" value="Methyl-DNA_Rec/Restrict_Enz"/>
</dbReference>
<protein>
    <recommendedName>
        <fullName evidence="1">ATPase dynein-related AAA domain-containing protein</fullName>
    </recommendedName>
</protein>
<reference evidence="2 3" key="1">
    <citation type="submission" date="2018-08" db="EMBL/GenBank/DDBJ databases">
        <title>A genome reference for cultivated species of the human gut microbiota.</title>
        <authorList>
            <person name="Zou Y."/>
            <person name="Xue W."/>
            <person name="Luo G."/>
        </authorList>
    </citation>
    <scope>NUCLEOTIDE SEQUENCE [LARGE SCALE GENOMIC DNA]</scope>
    <source>
        <strain evidence="2 3">AM40-30BH</strain>
    </source>
</reference>
<proteinExistence type="predicted"/>
<dbReference type="SUPFAM" id="SSF52540">
    <property type="entry name" value="P-loop containing nucleoside triphosphate hydrolases"/>
    <property type="match status" value="1"/>
</dbReference>
<dbReference type="InterPro" id="IPR011704">
    <property type="entry name" value="ATPase_dyneun-rel_AAA"/>
</dbReference>
<dbReference type="Pfam" id="PF07728">
    <property type="entry name" value="AAA_5"/>
    <property type="match status" value="1"/>
</dbReference>
<dbReference type="PANTHER" id="PTHR37291">
    <property type="entry name" value="5-METHYLCYTOSINE-SPECIFIC RESTRICTION ENZYME B"/>
    <property type="match status" value="1"/>
</dbReference>
<sequence length="859" mass="98815">MDIDKKNFIENIERLREYSIQIKELSDNNDALVDYLNNLPSDVKQKNFEQYQNGNGPILTIRKEISQIVKDRTISKAEIEAIINAEKDKAPDKFKMYPSWYSILYILILADADYKMNIPVHNIINITIDSLGANGKIVAKDFDFRGARNTGSTRCWIAFINQTHKSQTTAKQLFLDIYDGNVEFCFYNRPLDEKKDKNIVKRGIPFDVDTYFSIFNQYLPEILKDEWIEKASYWRIGTKDGDTSYWEEMKSEKKICIGWPEIGDLKSAGVKSKNDIISLLDENGYYNSESQVRSRKAGEIFNFYSKINIGDIVLVQDGYSVLGIAQVEDDYQYNTDADFPHQKTVKWLSIQPELSNKIGKMTAVYQITDKDKIKEIEDVISLGKNGPEIELTQNIDTNMKINYLSNPLNQILYGPPGTGKTYHTINKAISIIDGLTEEELESRFSKRDKLKERFNGLLIDDWTNPQGQIAFVTFHQSMCYEDFIEGIKPYTNNEKQVTYDVEAGIFKKLAEVARNNWSEAHTPVNDTISFNDAFEMLQEEWENNHQLLFPLKQKGKDYTILNFTSNSIHFKKASGGTSHTLNISTLKDYFYGTRPIQSEGLGKYYQSLLNKLKSYQLDESSDQPTKGANKKVKPYILIIDEINRGNVSQIFGELITLIEEDKRLGKEEVLETILPYSKDRFGVPPNLYIIGTMNTADRSVEALDTALRRRFCFQEIPPKPELLENTIQIDEEEFSLKDILKKINERIELLLDKDHLIGHSYFMKVDSLEKLQAVFHQNILPLLQEYFFGDHGKIGLIVGKGFIESIKSPSNISKIFADFDYDNDVSSFANRAICKIKDCSATKMDKDEFKKAILQLLNK</sequence>
<dbReference type="GO" id="GO:0016887">
    <property type="term" value="F:ATP hydrolysis activity"/>
    <property type="evidence" value="ECO:0007669"/>
    <property type="project" value="InterPro"/>
</dbReference>
<feature type="domain" description="ATPase dynein-related AAA" evidence="1">
    <location>
        <begin position="622"/>
        <end position="711"/>
    </location>
</feature>
<dbReference type="GO" id="GO:0005524">
    <property type="term" value="F:ATP binding"/>
    <property type="evidence" value="ECO:0007669"/>
    <property type="project" value="InterPro"/>
</dbReference>
<dbReference type="Proteomes" id="UP000284379">
    <property type="component" value="Unassembled WGS sequence"/>
</dbReference>
<comment type="caution">
    <text evidence="2">The sequence shown here is derived from an EMBL/GenBank/DDBJ whole genome shotgun (WGS) entry which is preliminary data.</text>
</comment>
<evidence type="ECO:0000259" key="1">
    <source>
        <dbReference type="Pfam" id="PF07728"/>
    </source>
</evidence>
<accession>A0A413VQN9</accession>
<organism evidence="2 3">
    <name type="scientific">Bacteroides nordii</name>
    <dbReference type="NCBI Taxonomy" id="291645"/>
    <lineage>
        <taxon>Bacteria</taxon>
        <taxon>Pseudomonadati</taxon>
        <taxon>Bacteroidota</taxon>
        <taxon>Bacteroidia</taxon>
        <taxon>Bacteroidales</taxon>
        <taxon>Bacteroidaceae</taxon>
        <taxon>Bacteroides</taxon>
    </lineage>
</organism>
<dbReference type="EMBL" id="QSGO01000005">
    <property type="protein sequence ID" value="RHB35896.1"/>
    <property type="molecule type" value="Genomic_DNA"/>
</dbReference>
<dbReference type="InterPro" id="IPR027417">
    <property type="entry name" value="P-loop_NTPase"/>
</dbReference>
<name>A0A413VQN9_9BACE</name>
<dbReference type="PANTHER" id="PTHR37291:SF1">
    <property type="entry name" value="TYPE IV METHYL-DIRECTED RESTRICTION ENZYME ECOKMCRB SUBUNIT"/>
    <property type="match status" value="1"/>
</dbReference>
<dbReference type="Gene3D" id="3.40.50.300">
    <property type="entry name" value="P-loop containing nucleotide triphosphate hydrolases"/>
    <property type="match status" value="1"/>
</dbReference>
<evidence type="ECO:0000313" key="3">
    <source>
        <dbReference type="Proteomes" id="UP000284379"/>
    </source>
</evidence>
<dbReference type="RefSeq" id="WP_122201329.1">
    <property type="nucleotide sequence ID" value="NZ_CABJFV010000005.1"/>
</dbReference>